<dbReference type="NCBIfam" id="TIGR01198">
    <property type="entry name" value="pgl"/>
    <property type="match status" value="1"/>
</dbReference>
<evidence type="ECO:0000256" key="3">
    <source>
        <dbReference type="ARBA" id="ARBA00010662"/>
    </source>
</evidence>
<dbReference type="Proteomes" id="UP000250235">
    <property type="component" value="Unassembled WGS sequence"/>
</dbReference>
<dbReference type="AlphaFoldDB" id="A0A2Z7AKT2"/>
<comment type="catalytic activity">
    <reaction evidence="1 5">
        <text>6-phospho-D-glucono-1,5-lactone + H2O = 6-phospho-D-gluconate + H(+)</text>
        <dbReference type="Rhea" id="RHEA:12556"/>
        <dbReference type="ChEBI" id="CHEBI:15377"/>
        <dbReference type="ChEBI" id="CHEBI:15378"/>
        <dbReference type="ChEBI" id="CHEBI:57955"/>
        <dbReference type="ChEBI" id="CHEBI:58759"/>
        <dbReference type="EC" id="3.1.1.31"/>
    </reaction>
</comment>
<organism evidence="7 8">
    <name type="scientific">Dorcoceras hygrometricum</name>
    <dbReference type="NCBI Taxonomy" id="472368"/>
    <lineage>
        <taxon>Eukaryota</taxon>
        <taxon>Viridiplantae</taxon>
        <taxon>Streptophyta</taxon>
        <taxon>Embryophyta</taxon>
        <taxon>Tracheophyta</taxon>
        <taxon>Spermatophyta</taxon>
        <taxon>Magnoliopsida</taxon>
        <taxon>eudicotyledons</taxon>
        <taxon>Gunneridae</taxon>
        <taxon>Pentapetalae</taxon>
        <taxon>asterids</taxon>
        <taxon>lamiids</taxon>
        <taxon>Lamiales</taxon>
        <taxon>Gesneriaceae</taxon>
        <taxon>Didymocarpoideae</taxon>
        <taxon>Trichosporeae</taxon>
        <taxon>Loxocarpinae</taxon>
        <taxon>Dorcoceras</taxon>
    </lineage>
</organism>
<evidence type="ECO:0000256" key="5">
    <source>
        <dbReference type="RuleBase" id="RU365095"/>
    </source>
</evidence>
<dbReference type="InterPro" id="IPR039104">
    <property type="entry name" value="6PGL"/>
</dbReference>
<dbReference type="UniPathway" id="UPA00115"/>
<accession>A0A2Z7AKT2</accession>
<dbReference type="EC" id="3.1.1.31" evidence="5"/>
<comment type="pathway">
    <text evidence="2">Carbohydrate degradation; pentose phosphate pathway; D-ribulose 5-phosphate from D-glucose 6-phosphate (oxidative stage): step 2/3.</text>
</comment>
<gene>
    <name evidence="7" type="ORF">F511_24751</name>
</gene>
<evidence type="ECO:0000313" key="7">
    <source>
        <dbReference type="EMBL" id="KZV22424.1"/>
    </source>
</evidence>
<dbReference type="GO" id="GO:0006098">
    <property type="term" value="P:pentose-phosphate shunt"/>
    <property type="evidence" value="ECO:0007669"/>
    <property type="project" value="UniProtKB-UniPathway"/>
</dbReference>
<dbReference type="InterPro" id="IPR006148">
    <property type="entry name" value="Glc/Gal-6P_isomerase"/>
</dbReference>
<dbReference type="InterPro" id="IPR037171">
    <property type="entry name" value="NagB/RpiA_transferase-like"/>
</dbReference>
<dbReference type="SUPFAM" id="SSF100950">
    <property type="entry name" value="NagB/RpiA/CoA transferase-like"/>
    <property type="match status" value="1"/>
</dbReference>
<dbReference type="CDD" id="cd01400">
    <property type="entry name" value="6PGL"/>
    <property type="match status" value="1"/>
</dbReference>
<dbReference type="EMBL" id="KV014369">
    <property type="protein sequence ID" value="KZV22424.1"/>
    <property type="molecule type" value="Genomic_DNA"/>
</dbReference>
<name>A0A2Z7AKT2_9LAMI</name>
<dbReference type="FunFam" id="3.40.50.1360:FF:000005">
    <property type="entry name" value="6-phosphogluconolactonase"/>
    <property type="match status" value="1"/>
</dbReference>
<evidence type="ECO:0000313" key="8">
    <source>
        <dbReference type="Proteomes" id="UP000250235"/>
    </source>
</evidence>
<dbReference type="PANTHER" id="PTHR11054">
    <property type="entry name" value="6-PHOSPHOGLUCONOLACTONASE"/>
    <property type="match status" value="1"/>
</dbReference>
<keyword evidence="8" id="KW-1185">Reference proteome</keyword>
<dbReference type="Gene3D" id="3.40.50.1360">
    <property type="match status" value="1"/>
</dbReference>
<protein>
    <recommendedName>
        <fullName evidence="5">Probable 6-phosphogluconolactonase</fullName>
        <ecNumber evidence="5">3.1.1.31</ecNumber>
    </recommendedName>
</protein>
<dbReference type="GO" id="GO:0005975">
    <property type="term" value="P:carbohydrate metabolic process"/>
    <property type="evidence" value="ECO:0007669"/>
    <property type="project" value="InterPro"/>
</dbReference>
<dbReference type="Pfam" id="PF01182">
    <property type="entry name" value="Glucosamine_iso"/>
    <property type="match status" value="1"/>
</dbReference>
<dbReference type="GO" id="GO:0017057">
    <property type="term" value="F:6-phosphogluconolactonase activity"/>
    <property type="evidence" value="ECO:0007669"/>
    <property type="project" value="UniProtKB-EC"/>
</dbReference>
<dbReference type="InterPro" id="IPR005900">
    <property type="entry name" value="6-phosphogluconolactonase_DevB"/>
</dbReference>
<keyword evidence="4" id="KW-0378">Hydrolase</keyword>
<dbReference type="PANTHER" id="PTHR11054:SF17">
    <property type="entry name" value="6-PHOSPHOGLUCONOLACTONASE 1-RELATED"/>
    <property type="match status" value="1"/>
</dbReference>
<evidence type="ECO:0000256" key="4">
    <source>
        <dbReference type="ARBA" id="ARBA00022801"/>
    </source>
</evidence>
<evidence type="ECO:0000259" key="6">
    <source>
        <dbReference type="Pfam" id="PF01182"/>
    </source>
</evidence>
<feature type="domain" description="Glucosamine/galactosamine-6-phosphate isomerase" evidence="6">
    <location>
        <begin position="20"/>
        <end position="246"/>
    </location>
</feature>
<evidence type="ECO:0000256" key="1">
    <source>
        <dbReference type="ARBA" id="ARBA00000832"/>
    </source>
</evidence>
<sequence>MAVYVAKRDAMELRVHENVDVLSTNLADYISELSEASIKERGAFTLALSGASIVTLMGKLCESPYKRTVDWAKWYVFFADERAIAKNHADSTCKQLRDTLLAKVPIDHSHVYSINDSVPVEQAAKDYEFVIRQLVKTRVISASEIHDCPKFDLVLLEMGPDGNVASLFPNHSALDLEEEWVTYITDSPEPPPERITFTLPVINSASNVTVVVTGVNNAEAARMAIDHESAGVPARMVSPVKGKLVWFLETAAASKLQSVQFSE</sequence>
<comment type="similarity">
    <text evidence="3 5">Belongs to the glucosamine/galactosamine-6-phosphate isomerase family. 6-phosphogluconolactonase subfamily.</text>
</comment>
<proteinExistence type="inferred from homology"/>
<reference evidence="7 8" key="1">
    <citation type="journal article" date="2015" name="Proc. Natl. Acad. Sci. U.S.A.">
        <title>The resurrection genome of Boea hygrometrica: A blueprint for survival of dehydration.</title>
        <authorList>
            <person name="Xiao L."/>
            <person name="Yang G."/>
            <person name="Zhang L."/>
            <person name="Yang X."/>
            <person name="Zhao S."/>
            <person name="Ji Z."/>
            <person name="Zhou Q."/>
            <person name="Hu M."/>
            <person name="Wang Y."/>
            <person name="Chen M."/>
            <person name="Xu Y."/>
            <person name="Jin H."/>
            <person name="Xiao X."/>
            <person name="Hu G."/>
            <person name="Bao F."/>
            <person name="Hu Y."/>
            <person name="Wan P."/>
            <person name="Li L."/>
            <person name="Deng X."/>
            <person name="Kuang T."/>
            <person name="Xiang C."/>
            <person name="Zhu J.K."/>
            <person name="Oliver M.J."/>
            <person name="He Y."/>
        </authorList>
    </citation>
    <scope>NUCLEOTIDE SEQUENCE [LARGE SCALE GENOMIC DNA]</scope>
    <source>
        <strain evidence="8">cv. XS01</strain>
    </source>
</reference>
<evidence type="ECO:0000256" key="2">
    <source>
        <dbReference type="ARBA" id="ARBA00004961"/>
    </source>
</evidence>
<dbReference type="OrthoDB" id="432544at2759"/>